<evidence type="ECO:0000313" key="3">
    <source>
        <dbReference type="Proteomes" id="UP000619260"/>
    </source>
</evidence>
<comment type="caution">
    <text evidence="2">The sequence shown here is derived from an EMBL/GenBank/DDBJ whole genome shotgun (WGS) entry which is preliminary data.</text>
</comment>
<reference evidence="2" key="1">
    <citation type="submission" date="2021-01" db="EMBL/GenBank/DDBJ databases">
        <title>Whole genome shotgun sequence of Virgisporangium aliadipatigenens NBRC 105644.</title>
        <authorList>
            <person name="Komaki H."/>
            <person name="Tamura T."/>
        </authorList>
    </citation>
    <scope>NUCLEOTIDE SEQUENCE</scope>
    <source>
        <strain evidence="2">NBRC 105644</strain>
    </source>
</reference>
<feature type="region of interest" description="Disordered" evidence="1">
    <location>
        <begin position="299"/>
        <end position="320"/>
    </location>
</feature>
<name>A0A8J3YS43_9ACTN</name>
<protein>
    <submittedName>
        <fullName evidence="2">Uncharacterized protein</fullName>
    </submittedName>
</protein>
<proteinExistence type="predicted"/>
<organism evidence="2 3">
    <name type="scientific">Virgisporangium aliadipatigenens</name>
    <dbReference type="NCBI Taxonomy" id="741659"/>
    <lineage>
        <taxon>Bacteria</taxon>
        <taxon>Bacillati</taxon>
        <taxon>Actinomycetota</taxon>
        <taxon>Actinomycetes</taxon>
        <taxon>Micromonosporales</taxon>
        <taxon>Micromonosporaceae</taxon>
        <taxon>Virgisporangium</taxon>
    </lineage>
</organism>
<dbReference type="EMBL" id="BOPF01000026">
    <property type="protein sequence ID" value="GIJ49398.1"/>
    <property type="molecule type" value="Genomic_DNA"/>
</dbReference>
<evidence type="ECO:0000256" key="1">
    <source>
        <dbReference type="SAM" id="MobiDB-lite"/>
    </source>
</evidence>
<dbReference type="AlphaFoldDB" id="A0A8J3YS43"/>
<gene>
    <name evidence="2" type="ORF">Val02_62840</name>
</gene>
<dbReference type="RefSeq" id="WP_203902863.1">
    <property type="nucleotide sequence ID" value="NZ_BOPF01000026.1"/>
</dbReference>
<accession>A0A8J3YS43</accession>
<sequence>MSTIVAPRRFSTRAGSHLRAVEAAFAAQETPLLLDCDALSAAGNGLGLPAGVVSLVALRRWLLDNPGRHDAADVVWRELVTRARVDGGGWRLAVIAMAAPGLSRVTRRLRNGFTGDAEDMDSEVLTGFLAAVDHRLDLAKPAVFIRLVRAGQDAGLRLRTRTRTDDAELVEDVDLAVAGSRTPQRPYGHPDLLVRRACQLGVIAAADEEPFLEVRLGYRAIEPVAARLGVTADCLRMRLNRAGDRLAAALASGLLTGSVVPEAARARATAVERRVRADTGMSGVAVSGSDTGRGRTAIGVANRGQGAPDVVTPAGHGMAA</sequence>
<dbReference type="Proteomes" id="UP000619260">
    <property type="component" value="Unassembled WGS sequence"/>
</dbReference>
<evidence type="ECO:0000313" key="2">
    <source>
        <dbReference type="EMBL" id="GIJ49398.1"/>
    </source>
</evidence>
<keyword evidence="3" id="KW-1185">Reference proteome</keyword>